<dbReference type="PROSITE" id="PS51867">
    <property type="entry name" value="ZF_RING_GID"/>
    <property type="match status" value="1"/>
</dbReference>
<comment type="similarity">
    <text evidence="6">Belongs to the RMD5/GID2 family.</text>
</comment>
<dbReference type="FunFam" id="3.30.40.10:FF:000143">
    <property type="entry name" value="Regulator of gluconeogenesis Rmd5"/>
    <property type="match status" value="1"/>
</dbReference>
<dbReference type="InterPro" id="IPR013083">
    <property type="entry name" value="Znf_RING/FYVE/PHD"/>
</dbReference>
<dbReference type="InterPro" id="IPR027370">
    <property type="entry name" value="Znf-RING_euk"/>
</dbReference>
<dbReference type="GO" id="GO:0005737">
    <property type="term" value="C:cytoplasm"/>
    <property type="evidence" value="ECO:0007669"/>
    <property type="project" value="UniProtKB-SubCell"/>
</dbReference>
<evidence type="ECO:0000256" key="5">
    <source>
        <dbReference type="ARBA" id="ARBA00022833"/>
    </source>
</evidence>
<gene>
    <name evidence="12" type="ORF">PSACC_01315</name>
</gene>
<evidence type="ECO:0000259" key="11">
    <source>
        <dbReference type="PROSITE" id="PS51867"/>
    </source>
</evidence>
<dbReference type="InterPro" id="IPR045098">
    <property type="entry name" value="Fyv10_fam"/>
</dbReference>
<evidence type="ECO:0000256" key="1">
    <source>
        <dbReference type="ARBA" id="ARBA00004496"/>
    </source>
</evidence>
<dbReference type="GO" id="GO:0061630">
    <property type="term" value="F:ubiquitin protein ligase activity"/>
    <property type="evidence" value="ECO:0007669"/>
    <property type="project" value="InterPro"/>
</dbReference>
<keyword evidence="12" id="KW-0436">Ligase</keyword>
<dbReference type="InterPro" id="IPR044063">
    <property type="entry name" value="ZF_RING_GID"/>
</dbReference>
<dbReference type="GO" id="GO:0008270">
    <property type="term" value="F:zinc ion binding"/>
    <property type="evidence" value="ECO:0007669"/>
    <property type="project" value="UniProtKB-KW"/>
</dbReference>
<evidence type="ECO:0000259" key="10">
    <source>
        <dbReference type="PROSITE" id="PS50897"/>
    </source>
</evidence>
<evidence type="ECO:0000256" key="7">
    <source>
        <dbReference type="ARBA" id="ARBA00075398"/>
    </source>
</evidence>
<comment type="caution">
    <text evidence="12">The sequence shown here is derived from an EMBL/GenBank/DDBJ whole genome shotgun (WGS) entry which is preliminary data.</text>
</comment>
<name>A0A2H9TMD2_9FUNG</name>
<protein>
    <recommendedName>
        <fullName evidence="8">GID complex catalytic subunit 2</fullName>
    </recommendedName>
    <alternativeName>
        <fullName evidence="7">Glucose-induced degradation protein 2</fullName>
    </alternativeName>
</protein>
<keyword evidence="13" id="KW-1185">Reference proteome</keyword>
<evidence type="ECO:0000256" key="9">
    <source>
        <dbReference type="PROSITE-ProRule" id="PRU01215"/>
    </source>
</evidence>
<reference evidence="12 13" key="1">
    <citation type="submission" date="2016-10" db="EMBL/GenBank/DDBJ databases">
        <title>The genome of Paramicrosporidium saccamoebae is the missing link in understanding Cryptomycota and Microsporidia evolution.</title>
        <authorList>
            <person name="Quandt C.A."/>
            <person name="Beaudet D."/>
            <person name="Corsaro D."/>
            <person name="Michel R."/>
            <person name="Corradi N."/>
            <person name="James T."/>
        </authorList>
    </citation>
    <scope>NUCLEOTIDE SEQUENCE [LARGE SCALE GENOMIC DNA]</scope>
    <source>
        <strain evidence="12 13">KSL3</strain>
    </source>
</reference>
<evidence type="ECO:0000313" key="13">
    <source>
        <dbReference type="Proteomes" id="UP000240830"/>
    </source>
</evidence>
<keyword evidence="5" id="KW-0862">Zinc</keyword>
<dbReference type="GO" id="GO:0005634">
    <property type="term" value="C:nucleus"/>
    <property type="evidence" value="ECO:0007669"/>
    <property type="project" value="TreeGrafter"/>
</dbReference>
<dbReference type="GO" id="GO:0016874">
    <property type="term" value="F:ligase activity"/>
    <property type="evidence" value="ECO:0007669"/>
    <property type="project" value="UniProtKB-KW"/>
</dbReference>
<dbReference type="Gene3D" id="3.30.40.10">
    <property type="entry name" value="Zinc/RING finger domain, C3HC4 (zinc finger)"/>
    <property type="match status" value="1"/>
</dbReference>
<comment type="subcellular location">
    <subcellularLocation>
        <location evidence="1">Cytoplasm</location>
    </subcellularLocation>
</comment>
<feature type="domain" description="CTLH" evidence="10">
    <location>
        <begin position="36"/>
        <end position="93"/>
    </location>
</feature>
<organism evidence="12 13">
    <name type="scientific">Paramicrosporidium saccamoebae</name>
    <dbReference type="NCBI Taxonomy" id="1246581"/>
    <lineage>
        <taxon>Eukaryota</taxon>
        <taxon>Fungi</taxon>
        <taxon>Fungi incertae sedis</taxon>
        <taxon>Cryptomycota</taxon>
        <taxon>Cryptomycota incertae sedis</taxon>
        <taxon>Paramicrosporidium</taxon>
    </lineage>
</organism>
<dbReference type="Proteomes" id="UP000240830">
    <property type="component" value="Unassembled WGS sequence"/>
</dbReference>
<dbReference type="OrthoDB" id="1933281at2759"/>
<evidence type="ECO:0000313" key="12">
    <source>
        <dbReference type="EMBL" id="PJF18896.1"/>
    </source>
</evidence>
<keyword evidence="4 9" id="KW-0863">Zinc-finger</keyword>
<dbReference type="SMART" id="SM00668">
    <property type="entry name" value="CTLH"/>
    <property type="match status" value="1"/>
</dbReference>
<dbReference type="AlphaFoldDB" id="A0A2H9TMD2"/>
<dbReference type="GO" id="GO:0034657">
    <property type="term" value="C:GID complex"/>
    <property type="evidence" value="ECO:0007669"/>
    <property type="project" value="TreeGrafter"/>
</dbReference>
<dbReference type="EMBL" id="MTSL01000097">
    <property type="protein sequence ID" value="PJF18896.1"/>
    <property type="molecule type" value="Genomic_DNA"/>
</dbReference>
<evidence type="ECO:0000256" key="8">
    <source>
        <dbReference type="ARBA" id="ARBA00080744"/>
    </source>
</evidence>
<dbReference type="PROSITE" id="PS50897">
    <property type="entry name" value="CTLH"/>
    <property type="match status" value="1"/>
</dbReference>
<dbReference type="STRING" id="1246581.A0A2H9TMD2"/>
<evidence type="ECO:0000256" key="2">
    <source>
        <dbReference type="ARBA" id="ARBA00022490"/>
    </source>
</evidence>
<feature type="domain" description="RING-Gid-type" evidence="11">
    <location>
        <begin position="216"/>
        <end position="260"/>
    </location>
</feature>
<accession>A0A2H9TMD2</accession>
<evidence type="ECO:0000256" key="4">
    <source>
        <dbReference type="ARBA" id="ARBA00022771"/>
    </source>
</evidence>
<dbReference type="InterPro" id="IPR037683">
    <property type="entry name" value="Rmd5_dRing"/>
</dbReference>
<keyword evidence="3" id="KW-0479">Metal-binding</keyword>
<dbReference type="SUPFAM" id="SSF57850">
    <property type="entry name" value="RING/U-box"/>
    <property type="match status" value="1"/>
</dbReference>
<dbReference type="GO" id="GO:0043161">
    <property type="term" value="P:proteasome-mediated ubiquitin-dependent protein catabolic process"/>
    <property type="evidence" value="ECO:0007669"/>
    <property type="project" value="InterPro"/>
</dbReference>
<dbReference type="CDD" id="cd16652">
    <property type="entry name" value="dRING_Rmd5p-like"/>
    <property type="match status" value="1"/>
</dbReference>
<dbReference type="Pfam" id="PF10607">
    <property type="entry name" value="CTLH"/>
    <property type="match status" value="1"/>
</dbReference>
<sequence length="274" mass="30842">MNQCLLQHFYREGNFEAGDSLSQEMHSMTDSKLKEPFEGMHNLTRALSDHQIAPVVEWAHRNEKVLELSGLRLQFQLHTLQFITLLRETGAMAALKYAKHWLAPFNETFPADVESLMGALAFGNSLEESPYRGILYDDMWGEAEDALIAAYCTVLGLPRESSLRLCLNIGTSVWPRISKVLGIMKDRPGVDWNPEEELPVEVDTGPAGRFHSVFVCPVLRQQSNAINPPMMMPCGHVICLEALNRLSKGNQNYRIKCPYCPAESTASMAQRITF</sequence>
<dbReference type="InterPro" id="IPR024964">
    <property type="entry name" value="CTLH/CRA"/>
</dbReference>
<dbReference type="InterPro" id="IPR006595">
    <property type="entry name" value="CTLH_C"/>
</dbReference>
<evidence type="ECO:0000256" key="6">
    <source>
        <dbReference type="ARBA" id="ARBA00061136"/>
    </source>
</evidence>
<dbReference type="PANTHER" id="PTHR12170:SF3">
    <property type="entry name" value="GH10162P"/>
    <property type="match status" value="1"/>
</dbReference>
<dbReference type="InterPro" id="IPR013144">
    <property type="entry name" value="CRA_dom"/>
</dbReference>
<evidence type="ECO:0000256" key="3">
    <source>
        <dbReference type="ARBA" id="ARBA00022723"/>
    </source>
</evidence>
<keyword evidence="2" id="KW-0963">Cytoplasm</keyword>
<proteinExistence type="inferred from homology"/>
<dbReference type="PANTHER" id="PTHR12170">
    <property type="entry name" value="MACROPHAGE ERYTHROBLAST ATTACHER-RELATED"/>
    <property type="match status" value="1"/>
</dbReference>
<dbReference type="Pfam" id="PF13445">
    <property type="entry name" value="zf-RING_UBOX"/>
    <property type="match status" value="1"/>
</dbReference>
<dbReference type="SMART" id="SM00757">
    <property type="entry name" value="CRA"/>
    <property type="match status" value="1"/>
</dbReference>
<feature type="zinc finger region" description="RING-Gid-type" evidence="9">
    <location>
        <begin position="216"/>
        <end position="260"/>
    </location>
</feature>